<reference evidence="2 3" key="1">
    <citation type="submission" date="2019-08" db="EMBL/GenBank/DDBJ databases">
        <title>Draft genome sequences of two oriental melons (Cucumis melo L. var makuwa).</title>
        <authorList>
            <person name="Kwon S.-Y."/>
        </authorList>
    </citation>
    <scope>NUCLEOTIDE SEQUENCE [LARGE SCALE GENOMIC DNA]</scope>
    <source>
        <strain evidence="3">cv. Chang Bougi</strain>
        <tissue evidence="2">Leaf</tissue>
    </source>
</reference>
<dbReference type="InterPro" id="IPR036397">
    <property type="entry name" value="RNaseH_sf"/>
</dbReference>
<proteinExistence type="predicted"/>
<dbReference type="PANTHER" id="PTHR45835">
    <property type="entry name" value="YALI0A06105P"/>
    <property type="match status" value="1"/>
</dbReference>
<dbReference type="InterPro" id="IPR056924">
    <property type="entry name" value="SH3_Tf2-1"/>
</dbReference>
<dbReference type="Proteomes" id="UP000321947">
    <property type="component" value="Unassembled WGS sequence"/>
</dbReference>
<dbReference type="GO" id="GO:0003676">
    <property type="term" value="F:nucleic acid binding"/>
    <property type="evidence" value="ECO:0007669"/>
    <property type="project" value="InterPro"/>
</dbReference>
<dbReference type="EMBL" id="SSTD01010904">
    <property type="protein sequence ID" value="TYK11115.1"/>
    <property type="molecule type" value="Genomic_DNA"/>
</dbReference>
<dbReference type="Pfam" id="PF24626">
    <property type="entry name" value="SH3_Tf2-1"/>
    <property type="match status" value="1"/>
</dbReference>
<organism evidence="2 3">
    <name type="scientific">Cucumis melo var. makuwa</name>
    <name type="common">Oriental melon</name>
    <dbReference type="NCBI Taxonomy" id="1194695"/>
    <lineage>
        <taxon>Eukaryota</taxon>
        <taxon>Viridiplantae</taxon>
        <taxon>Streptophyta</taxon>
        <taxon>Embryophyta</taxon>
        <taxon>Tracheophyta</taxon>
        <taxon>Spermatophyta</taxon>
        <taxon>Magnoliopsida</taxon>
        <taxon>eudicotyledons</taxon>
        <taxon>Gunneridae</taxon>
        <taxon>Pentapetalae</taxon>
        <taxon>rosids</taxon>
        <taxon>fabids</taxon>
        <taxon>Cucurbitales</taxon>
        <taxon>Cucurbitaceae</taxon>
        <taxon>Benincaseae</taxon>
        <taxon>Cucumis</taxon>
    </lineage>
</organism>
<accession>A0A5D3CHV2</accession>
<dbReference type="InterPro" id="IPR012337">
    <property type="entry name" value="RNaseH-like_sf"/>
</dbReference>
<dbReference type="PANTHER" id="PTHR45835:SF99">
    <property type="entry name" value="CHROMO DOMAIN-CONTAINING PROTEIN-RELATED"/>
    <property type="match status" value="1"/>
</dbReference>
<feature type="domain" description="Tf2-1-like SH3-like" evidence="1">
    <location>
        <begin position="218"/>
        <end position="281"/>
    </location>
</feature>
<evidence type="ECO:0000313" key="3">
    <source>
        <dbReference type="Proteomes" id="UP000321947"/>
    </source>
</evidence>
<dbReference type="SUPFAM" id="SSF53098">
    <property type="entry name" value="Ribonuclease H-like"/>
    <property type="match status" value="1"/>
</dbReference>
<name>A0A5D3CHV2_CUCMM</name>
<evidence type="ECO:0000259" key="1">
    <source>
        <dbReference type="Pfam" id="PF24626"/>
    </source>
</evidence>
<comment type="caution">
    <text evidence="2">The sequence shown here is derived from an EMBL/GenBank/DDBJ whole genome shotgun (WGS) entry which is preliminary data.</text>
</comment>
<protein>
    <submittedName>
        <fullName evidence="2">Putative retroelement pol polyprotein</fullName>
    </submittedName>
</protein>
<gene>
    <name evidence="2" type="ORF">E5676_scaffold66G00180</name>
</gene>
<evidence type="ECO:0000313" key="2">
    <source>
        <dbReference type="EMBL" id="TYK11115.1"/>
    </source>
</evidence>
<dbReference type="AlphaFoldDB" id="A0A5D3CHV2"/>
<sequence length="326" mass="38553">METVFIGEEIYCKDRPKIIKVSSGAEEVEKDQVLRVIRRKIEEQKEEVPNFSLQQHCNSRREGLPKSSRWEVIFAAVDRMSKYAHFIALKHPYTAKSAAKVFVKEVVRWHGYPRSIVSDPDKIFLSHFWNEMFKLAEYWYNTMYHNSISVTPFQVVYERRPPPLIQYGDMETSDSTLDQQPKDRDIALGALKEHLRIAQERMKKYADLKRKDVEFQIGELAFLKIRSYRQLSLRRRRNEKLSPKYFGPYKIVERIGAVAYKLELPSSAIIHPIFHVSRLKKELENHHQAQQLGPFINVNHEWLTRPKEILGYRRNPATKNWEVLVS</sequence>
<dbReference type="Gene3D" id="3.30.420.10">
    <property type="entry name" value="Ribonuclease H-like superfamily/Ribonuclease H"/>
    <property type="match status" value="2"/>
</dbReference>